<comment type="similarity">
    <text evidence="1">Belongs to the short-chain dehydrogenases/reductases (SDR) family.</text>
</comment>
<keyword evidence="2" id="KW-0560">Oxidoreductase</keyword>
<protein>
    <submittedName>
        <fullName evidence="3">SDR family NAD(P)-dependent oxidoreductase</fullName>
    </submittedName>
</protein>
<dbReference type="GO" id="GO:0016491">
    <property type="term" value="F:oxidoreductase activity"/>
    <property type="evidence" value="ECO:0007669"/>
    <property type="project" value="UniProtKB-KW"/>
</dbReference>
<dbReference type="AlphaFoldDB" id="A0A9E5MNA0"/>
<sequence length="280" mass="29742">MAENYFSGGVAVVTGAGSGLGAGMVERFAAEGMSIVALDIDGVTAEATAQRIRDGGGSAIAMAVDVADQHSLAAAAKATQEMFGGCTVVCANVGVQQFGALDRLTEQDWQWVLGVNVMGVVHTVNAFLPLLRQIAGHRHIVITASSASLTPGVRMGAYTTSKYAVMGYGETLRMELADEGIGVSIMLPSGMITRHLESSIQARPSELGKTEVCREDIDVMLASRNMTSADQVATVEYATRHLVEDLAANQRYIITHGEYRDSLVAIFEQLLHAHDRGQVD</sequence>
<evidence type="ECO:0000313" key="4">
    <source>
        <dbReference type="Proteomes" id="UP000787472"/>
    </source>
</evidence>
<dbReference type="SUPFAM" id="SSF51735">
    <property type="entry name" value="NAD(P)-binding Rossmann-fold domains"/>
    <property type="match status" value="1"/>
</dbReference>
<organism evidence="3 4">
    <name type="scientific">Pseudomaricurvus hydrocarbonicus</name>
    <dbReference type="NCBI Taxonomy" id="1470433"/>
    <lineage>
        <taxon>Bacteria</taxon>
        <taxon>Pseudomonadati</taxon>
        <taxon>Pseudomonadota</taxon>
        <taxon>Gammaproteobacteria</taxon>
        <taxon>Cellvibrionales</taxon>
        <taxon>Cellvibrionaceae</taxon>
        <taxon>Pseudomaricurvus</taxon>
    </lineage>
</organism>
<dbReference type="RefSeq" id="WP_167190020.1">
    <property type="nucleotide sequence ID" value="NZ_JAAONZ010000016.1"/>
</dbReference>
<evidence type="ECO:0000256" key="1">
    <source>
        <dbReference type="ARBA" id="ARBA00006484"/>
    </source>
</evidence>
<dbReference type="InterPro" id="IPR020904">
    <property type="entry name" value="Sc_DH/Rdtase_CS"/>
</dbReference>
<dbReference type="PANTHER" id="PTHR43669:SF3">
    <property type="entry name" value="ALCOHOL DEHYDROGENASE, PUTATIVE (AFU_ORTHOLOGUE AFUA_3G03445)-RELATED"/>
    <property type="match status" value="1"/>
</dbReference>
<dbReference type="PRINTS" id="PR00081">
    <property type="entry name" value="GDHRDH"/>
</dbReference>
<dbReference type="Gene3D" id="3.40.50.720">
    <property type="entry name" value="NAD(P)-binding Rossmann-like Domain"/>
    <property type="match status" value="1"/>
</dbReference>
<gene>
    <name evidence="3" type="ORF">G8770_17815</name>
</gene>
<dbReference type="PROSITE" id="PS00061">
    <property type="entry name" value="ADH_SHORT"/>
    <property type="match status" value="1"/>
</dbReference>
<evidence type="ECO:0000256" key="2">
    <source>
        <dbReference type="ARBA" id="ARBA00023002"/>
    </source>
</evidence>
<proteinExistence type="inferred from homology"/>
<comment type="caution">
    <text evidence="3">The sequence shown here is derived from an EMBL/GenBank/DDBJ whole genome shotgun (WGS) entry which is preliminary data.</text>
</comment>
<name>A0A9E5MNA0_9GAMM</name>
<reference evidence="3" key="1">
    <citation type="submission" date="2020-03" db="EMBL/GenBank/DDBJ databases">
        <authorList>
            <person name="Guo F."/>
        </authorList>
    </citation>
    <scope>NUCLEOTIDE SEQUENCE</scope>
    <source>
        <strain evidence="3">JCM 30134</strain>
    </source>
</reference>
<accession>A0A9E5MNA0</accession>
<evidence type="ECO:0000313" key="3">
    <source>
        <dbReference type="EMBL" id="NHO67406.1"/>
    </source>
</evidence>
<keyword evidence="4" id="KW-1185">Reference proteome</keyword>
<dbReference type="InterPro" id="IPR002347">
    <property type="entry name" value="SDR_fam"/>
</dbReference>
<dbReference type="EMBL" id="JAAONZ010000016">
    <property type="protein sequence ID" value="NHO67406.1"/>
    <property type="molecule type" value="Genomic_DNA"/>
</dbReference>
<dbReference type="InterPro" id="IPR036291">
    <property type="entry name" value="NAD(P)-bd_dom_sf"/>
</dbReference>
<dbReference type="Pfam" id="PF00106">
    <property type="entry name" value="adh_short"/>
    <property type="match status" value="1"/>
</dbReference>
<dbReference type="PANTHER" id="PTHR43669">
    <property type="entry name" value="5-KETO-D-GLUCONATE 5-REDUCTASE"/>
    <property type="match status" value="1"/>
</dbReference>
<dbReference type="CDD" id="cd05233">
    <property type="entry name" value="SDR_c"/>
    <property type="match status" value="1"/>
</dbReference>
<dbReference type="Proteomes" id="UP000787472">
    <property type="component" value="Unassembled WGS sequence"/>
</dbReference>